<proteinExistence type="predicted"/>
<protein>
    <submittedName>
        <fullName evidence="2">Uncharacterized protein</fullName>
    </submittedName>
</protein>
<evidence type="ECO:0000313" key="2">
    <source>
        <dbReference type="EMBL" id="VFK32839.1"/>
    </source>
</evidence>
<name>A0A450XU94_9GAMM</name>
<evidence type="ECO:0000313" key="3">
    <source>
        <dbReference type="EMBL" id="VFK75942.1"/>
    </source>
</evidence>
<sequence length="93" mass="11312">MSIRLTEQESIRVMNGEGVFAIMQRVLLREKKIDRDKERFWIIGLDADSRILFIATRCPRRRHFRDRQAYGHVCNFSWTILFRNNTIRIRIIF</sequence>
<reference evidence="2" key="1">
    <citation type="submission" date="2019-02" db="EMBL/GenBank/DDBJ databases">
        <authorList>
            <person name="Gruber-Vodicka R. H."/>
            <person name="Seah K. B. B."/>
        </authorList>
    </citation>
    <scope>NUCLEOTIDE SEQUENCE</scope>
    <source>
        <strain evidence="1">BECK_BZ197</strain>
        <strain evidence="3">BECK_BZ198</strain>
        <strain evidence="2">BECK_BZ199</strain>
    </source>
</reference>
<organism evidence="2">
    <name type="scientific">Candidatus Kentrum sp. MB</name>
    <dbReference type="NCBI Taxonomy" id="2138164"/>
    <lineage>
        <taxon>Bacteria</taxon>
        <taxon>Pseudomonadati</taxon>
        <taxon>Pseudomonadota</taxon>
        <taxon>Gammaproteobacteria</taxon>
        <taxon>Candidatus Kentrum</taxon>
    </lineage>
</organism>
<dbReference type="EMBL" id="CAADFO010000037">
    <property type="protein sequence ID" value="VFK28438.1"/>
    <property type="molecule type" value="Genomic_DNA"/>
</dbReference>
<dbReference type="EMBL" id="CAADGH010000036">
    <property type="protein sequence ID" value="VFK75942.1"/>
    <property type="molecule type" value="Genomic_DNA"/>
</dbReference>
<gene>
    <name evidence="1" type="ORF">BECKMB1821G_GA0114241_10377</name>
    <name evidence="3" type="ORF">BECKMB1821H_GA0114242_103621</name>
    <name evidence="2" type="ORF">BECKMB1821I_GA0114274_10376</name>
</gene>
<evidence type="ECO:0000313" key="1">
    <source>
        <dbReference type="EMBL" id="VFK28438.1"/>
    </source>
</evidence>
<dbReference type="EMBL" id="CAADFQ010000037">
    <property type="protein sequence ID" value="VFK32839.1"/>
    <property type="molecule type" value="Genomic_DNA"/>
</dbReference>
<accession>A0A450XU94</accession>
<dbReference type="AlphaFoldDB" id="A0A450XU94"/>